<sequence length="175" mass="19929">MVRTRRNFDLPPQNESILNLYENLLAVTKNATESSTKNIIAHLSNIVDQCSTEYNNNTIRDIDNAISRANTTINSIISTSQENLTINITTLCTIPDLKAISEKLKRDSFNEINEVIMYGLDSIYRRTIGNINFTRNEVLSVGLQIEECTSITDCYYFTQKNEHTENPDTLGDREN</sequence>
<dbReference type="AlphaFoldDB" id="A0AAV8X5X9"/>
<name>A0AAV8X5X9_9CUCU</name>
<gene>
    <name evidence="1" type="ORF">NQ314_013643</name>
</gene>
<accession>A0AAV8X5X9</accession>
<dbReference type="EMBL" id="JANEYF010003796">
    <property type="protein sequence ID" value="KAJ8934008.1"/>
    <property type="molecule type" value="Genomic_DNA"/>
</dbReference>
<reference evidence="1" key="1">
    <citation type="journal article" date="2023" name="Insect Mol. Biol.">
        <title>Genome sequencing provides insights into the evolution of gene families encoding plant cell wall-degrading enzymes in longhorned beetles.</title>
        <authorList>
            <person name="Shin N.R."/>
            <person name="Okamura Y."/>
            <person name="Kirsch R."/>
            <person name="Pauchet Y."/>
        </authorList>
    </citation>
    <scope>NUCLEOTIDE SEQUENCE</scope>
    <source>
        <strain evidence="1">RBIC_L_NR</strain>
    </source>
</reference>
<evidence type="ECO:0000313" key="1">
    <source>
        <dbReference type="EMBL" id="KAJ8934008.1"/>
    </source>
</evidence>
<comment type="caution">
    <text evidence="1">The sequence shown here is derived from an EMBL/GenBank/DDBJ whole genome shotgun (WGS) entry which is preliminary data.</text>
</comment>
<proteinExistence type="predicted"/>
<evidence type="ECO:0000313" key="2">
    <source>
        <dbReference type="Proteomes" id="UP001162156"/>
    </source>
</evidence>
<organism evidence="1 2">
    <name type="scientific">Rhamnusium bicolor</name>
    <dbReference type="NCBI Taxonomy" id="1586634"/>
    <lineage>
        <taxon>Eukaryota</taxon>
        <taxon>Metazoa</taxon>
        <taxon>Ecdysozoa</taxon>
        <taxon>Arthropoda</taxon>
        <taxon>Hexapoda</taxon>
        <taxon>Insecta</taxon>
        <taxon>Pterygota</taxon>
        <taxon>Neoptera</taxon>
        <taxon>Endopterygota</taxon>
        <taxon>Coleoptera</taxon>
        <taxon>Polyphaga</taxon>
        <taxon>Cucujiformia</taxon>
        <taxon>Chrysomeloidea</taxon>
        <taxon>Cerambycidae</taxon>
        <taxon>Lepturinae</taxon>
        <taxon>Rhagiini</taxon>
        <taxon>Rhamnusium</taxon>
    </lineage>
</organism>
<protein>
    <submittedName>
        <fullName evidence="1">Uncharacterized protein</fullName>
    </submittedName>
</protein>
<keyword evidence="2" id="KW-1185">Reference proteome</keyword>
<dbReference type="Proteomes" id="UP001162156">
    <property type="component" value="Unassembled WGS sequence"/>
</dbReference>